<feature type="region of interest" description="Disordered" evidence="3">
    <location>
        <begin position="1"/>
        <end position="89"/>
    </location>
</feature>
<keyword evidence="2" id="KW-0342">GTP-binding</keyword>
<dbReference type="Proteomes" id="UP000324800">
    <property type="component" value="Unassembled WGS sequence"/>
</dbReference>
<dbReference type="InterPro" id="IPR000795">
    <property type="entry name" value="T_Tr_GTP-bd_dom"/>
</dbReference>
<evidence type="ECO:0000256" key="3">
    <source>
        <dbReference type="SAM" id="MobiDB-lite"/>
    </source>
</evidence>
<dbReference type="GO" id="GO:0005739">
    <property type="term" value="C:mitochondrion"/>
    <property type="evidence" value="ECO:0007669"/>
    <property type="project" value="TreeGrafter"/>
</dbReference>
<feature type="compositionally biased region" description="Basic and acidic residues" evidence="3">
    <location>
        <begin position="8"/>
        <end position="26"/>
    </location>
</feature>
<reference evidence="5 6" key="1">
    <citation type="submission" date="2019-03" db="EMBL/GenBank/DDBJ databases">
        <title>Single cell metagenomics reveals metabolic interactions within the superorganism composed of flagellate Streblomastix strix and complex community of Bacteroidetes bacteria on its surface.</title>
        <authorList>
            <person name="Treitli S.C."/>
            <person name="Kolisko M."/>
            <person name="Husnik F."/>
            <person name="Keeling P."/>
            <person name="Hampl V."/>
        </authorList>
    </citation>
    <scope>NUCLEOTIDE SEQUENCE [LARGE SCALE GENOMIC DNA]</scope>
    <source>
        <strain evidence="5">ST1C</strain>
    </source>
</reference>
<feature type="compositionally biased region" description="Acidic residues" evidence="3">
    <location>
        <begin position="42"/>
        <end position="55"/>
    </location>
</feature>
<dbReference type="Pfam" id="PF00009">
    <property type="entry name" value="GTP_EFTU"/>
    <property type="match status" value="1"/>
</dbReference>
<keyword evidence="5" id="KW-0396">Initiation factor</keyword>
<keyword evidence="1" id="KW-0547">Nucleotide-binding</keyword>
<sequence length="269" mass="30573">MYNNRKMAHADETGKDKEGNEDKQQEDGGEDVEEGKEKLENGENEEEVNLEEELDVINKNDEVNLKETQAEKEANKQAKKEKEKERALEIDNQTAHVDLPVDGRSILQRHSKREKEKIMSLYAEMDNEQKEKELKDSKPLLSLVICILGHVDVRKTKFLDKIRSTNVQDKEAGTMIQQSSATFFPKDNMIKLMKQVGGKIPPSDYSRIPSLQTIDTPGRNSFTILRSRGSSMCNLAILVVDILHGLEPQTIESLKLLLDRQTPFVVALN</sequence>
<dbReference type="EMBL" id="SNRW01009861">
    <property type="protein sequence ID" value="KAA6377386.1"/>
    <property type="molecule type" value="Genomic_DNA"/>
</dbReference>
<gene>
    <name evidence="5" type="ORF">EZS28_027086</name>
</gene>
<dbReference type="PROSITE" id="PS51722">
    <property type="entry name" value="G_TR_2"/>
    <property type="match status" value="1"/>
</dbReference>
<dbReference type="InterPro" id="IPR027417">
    <property type="entry name" value="P-loop_NTPase"/>
</dbReference>
<feature type="domain" description="Tr-type G" evidence="4">
    <location>
        <begin position="140"/>
        <end position="269"/>
    </location>
</feature>
<dbReference type="SUPFAM" id="SSF52540">
    <property type="entry name" value="P-loop containing nucleoside triphosphate hydrolases"/>
    <property type="match status" value="1"/>
</dbReference>
<dbReference type="PANTHER" id="PTHR43381">
    <property type="entry name" value="TRANSLATION INITIATION FACTOR IF-2-RELATED"/>
    <property type="match status" value="1"/>
</dbReference>
<proteinExistence type="predicted"/>
<feature type="compositionally biased region" description="Basic and acidic residues" evidence="3">
    <location>
        <begin position="56"/>
        <end position="89"/>
    </location>
</feature>
<organism evidence="5 6">
    <name type="scientific">Streblomastix strix</name>
    <dbReference type="NCBI Taxonomy" id="222440"/>
    <lineage>
        <taxon>Eukaryota</taxon>
        <taxon>Metamonada</taxon>
        <taxon>Preaxostyla</taxon>
        <taxon>Oxymonadida</taxon>
        <taxon>Streblomastigidae</taxon>
        <taxon>Streblomastix</taxon>
    </lineage>
</organism>
<dbReference type="GO" id="GO:0003743">
    <property type="term" value="F:translation initiation factor activity"/>
    <property type="evidence" value="ECO:0007669"/>
    <property type="project" value="UniProtKB-KW"/>
</dbReference>
<dbReference type="GO" id="GO:0003924">
    <property type="term" value="F:GTPase activity"/>
    <property type="evidence" value="ECO:0007669"/>
    <property type="project" value="InterPro"/>
</dbReference>
<protein>
    <submittedName>
        <fullName evidence="5">Putative eukaryotic translation initiation factor 5B</fullName>
    </submittedName>
</protein>
<dbReference type="AlphaFoldDB" id="A0A5J4V365"/>
<dbReference type="PANTHER" id="PTHR43381:SF4">
    <property type="entry name" value="EUKARYOTIC TRANSLATION INITIATION FACTOR 5B"/>
    <property type="match status" value="1"/>
</dbReference>
<dbReference type="Gene3D" id="3.40.50.300">
    <property type="entry name" value="P-loop containing nucleotide triphosphate hydrolases"/>
    <property type="match status" value="1"/>
</dbReference>
<keyword evidence="5" id="KW-0648">Protein biosynthesis</keyword>
<feature type="non-terminal residue" evidence="5">
    <location>
        <position position="269"/>
    </location>
</feature>
<dbReference type="OrthoDB" id="4928at2759"/>
<evidence type="ECO:0000256" key="1">
    <source>
        <dbReference type="ARBA" id="ARBA00022741"/>
    </source>
</evidence>
<evidence type="ECO:0000313" key="5">
    <source>
        <dbReference type="EMBL" id="KAA6377386.1"/>
    </source>
</evidence>
<evidence type="ECO:0000256" key="2">
    <source>
        <dbReference type="ARBA" id="ARBA00023134"/>
    </source>
</evidence>
<name>A0A5J4V365_9EUKA</name>
<comment type="caution">
    <text evidence="5">The sequence shown here is derived from an EMBL/GenBank/DDBJ whole genome shotgun (WGS) entry which is preliminary data.</text>
</comment>
<evidence type="ECO:0000313" key="6">
    <source>
        <dbReference type="Proteomes" id="UP000324800"/>
    </source>
</evidence>
<dbReference type="GO" id="GO:0005525">
    <property type="term" value="F:GTP binding"/>
    <property type="evidence" value="ECO:0007669"/>
    <property type="project" value="UniProtKB-KW"/>
</dbReference>
<dbReference type="InterPro" id="IPR015760">
    <property type="entry name" value="TIF_IF2"/>
</dbReference>
<accession>A0A5J4V365</accession>
<evidence type="ECO:0000259" key="4">
    <source>
        <dbReference type="PROSITE" id="PS51722"/>
    </source>
</evidence>